<name>A0A0C3JK21_PISTI</name>
<dbReference type="Proteomes" id="UP000054217">
    <property type="component" value="Unassembled WGS sequence"/>
</dbReference>
<dbReference type="AlphaFoldDB" id="A0A0C3JK21"/>
<protein>
    <submittedName>
        <fullName evidence="1">Uncharacterized protein</fullName>
    </submittedName>
</protein>
<dbReference type="EMBL" id="KN831954">
    <property type="protein sequence ID" value="KIO09488.1"/>
    <property type="molecule type" value="Genomic_DNA"/>
</dbReference>
<proteinExistence type="predicted"/>
<evidence type="ECO:0000313" key="2">
    <source>
        <dbReference type="Proteomes" id="UP000054217"/>
    </source>
</evidence>
<gene>
    <name evidence="1" type="ORF">M404DRAFT_267992</name>
</gene>
<dbReference type="InParanoid" id="A0A0C3JK21"/>
<reference evidence="1 2" key="1">
    <citation type="submission" date="2014-04" db="EMBL/GenBank/DDBJ databases">
        <authorList>
            <consortium name="DOE Joint Genome Institute"/>
            <person name="Kuo A."/>
            <person name="Kohler A."/>
            <person name="Costa M.D."/>
            <person name="Nagy L.G."/>
            <person name="Floudas D."/>
            <person name="Copeland A."/>
            <person name="Barry K.W."/>
            <person name="Cichocki N."/>
            <person name="Veneault-Fourrey C."/>
            <person name="LaButti K."/>
            <person name="Lindquist E.A."/>
            <person name="Lipzen A."/>
            <person name="Lundell T."/>
            <person name="Morin E."/>
            <person name="Murat C."/>
            <person name="Sun H."/>
            <person name="Tunlid A."/>
            <person name="Henrissat B."/>
            <person name="Grigoriev I.V."/>
            <person name="Hibbett D.S."/>
            <person name="Martin F."/>
            <person name="Nordberg H.P."/>
            <person name="Cantor M.N."/>
            <person name="Hua S.X."/>
        </authorList>
    </citation>
    <scope>NUCLEOTIDE SEQUENCE [LARGE SCALE GENOMIC DNA]</scope>
    <source>
        <strain evidence="1 2">Marx 270</strain>
    </source>
</reference>
<sequence length="138" mass="15371">MLLKRVCVTCMCCSKRSVELELSCACDRICGTVIVNEVVHGNTVILDMGKQGSRSVARTRQVLHSPTRIVIVWYLCSGSTFASVLVQIDLSIQSAARTVTEKTRQTKRVFGWQHHMCVPSVQSKYTPPSFDGSFCNTR</sequence>
<accession>A0A0C3JK21</accession>
<evidence type="ECO:0000313" key="1">
    <source>
        <dbReference type="EMBL" id="KIO09488.1"/>
    </source>
</evidence>
<reference evidence="2" key="2">
    <citation type="submission" date="2015-01" db="EMBL/GenBank/DDBJ databases">
        <title>Evolutionary Origins and Diversification of the Mycorrhizal Mutualists.</title>
        <authorList>
            <consortium name="DOE Joint Genome Institute"/>
            <consortium name="Mycorrhizal Genomics Consortium"/>
            <person name="Kohler A."/>
            <person name="Kuo A."/>
            <person name="Nagy L.G."/>
            <person name="Floudas D."/>
            <person name="Copeland A."/>
            <person name="Barry K.W."/>
            <person name="Cichocki N."/>
            <person name="Veneault-Fourrey C."/>
            <person name="LaButti K."/>
            <person name="Lindquist E.A."/>
            <person name="Lipzen A."/>
            <person name="Lundell T."/>
            <person name="Morin E."/>
            <person name="Murat C."/>
            <person name="Riley R."/>
            <person name="Ohm R."/>
            <person name="Sun H."/>
            <person name="Tunlid A."/>
            <person name="Henrissat B."/>
            <person name="Grigoriev I.V."/>
            <person name="Hibbett D.S."/>
            <person name="Martin F."/>
        </authorList>
    </citation>
    <scope>NUCLEOTIDE SEQUENCE [LARGE SCALE GENOMIC DNA]</scope>
    <source>
        <strain evidence="2">Marx 270</strain>
    </source>
</reference>
<dbReference type="HOGENOM" id="CLU_1856100_0_0_1"/>
<keyword evidence="2" id="KW-1185">Reference proteome</keyword>
<organism evidence="1 2">
    <name type="scientific">Pisolithus tinctorius Marx 270</name>
    <dbReference type="NCBI Taxonomy" id="870435"/>
    <lineage>
        <taxon>Eukaryota</taxon>
        <taxon>Fungi</taxon>
        <taxon>Dikarya</taxon>
        <taxon>Basidiomycota</taxon>
        <taxon>Agaricomycotina</taxon>
        <taxon>Agaricomycetes</taxon>
        <taxon>Agaricomycetidae</taxon>
        <taxon>Boletales</taxon>
        <taxon>Sclerodermatineae</taxon>
        <taxon>Pisolithaceae</taxon>
        <taxon>Pisolithus</taxon>
    </lineage>
</organism>